<dbReference type="InterPro" id="IPR009057">
    <property type="entry name" value="Homeodomain-like_sf"/>
</dbReference>
<accession>A0A6L5YF46</accession>
<dbReference type="GO" id="GO:0043565">
    <property type="term" value="F:sequence-specific DNA binding"/>
    <property type="evidence" value="ECO:0007669"/>
    <property type="project" value="InterPro"/>
</dbReference>
<evidence type="ECO:0000256" key="2">
    <source>
        <dbReference type="ARBA" id="ARBA00023125"/>
    </source>
</evidence>
<keyword evidence="1" id="KW-0805">Transcription regulation</keyword>
<dbReference type="Pfam" id="PF12833">
    <property type="entry name" value="HTH_18"/>
    <property type="match status" value="1"/>
</dbReference>
<dbReference type="InterPro" id="IPR037923">
    <property type="entry name" value="HTH-like"/>
</dbReference>
<organism evidence="5 6">
    <name type="scientific">Waltera intestinalis</name>
    <dbReference type="NCBI Taxonomy" id="2606635"/>
    <lineage>
        <taxon>Bacteria</taxon>
        <taxon>Bacillati</taxon>
        <taxon>Bacillota</taxon>
        <taxon>Clostridia</taxon>
        <taxon>Lachnospirales</taxon>
        <taxon>Lachnospiraceae</taxon>
        <taxon>Waltera</taxon>
    </lineage>
</organism>
<keyword evidence="6" id="KW-1185">Reference proteome</keyword>
<proteinExistence type="predicted"/>
<evidence type="ECO:0000256" key="1">
    <source>
        <dbReference type="ARBA" id="ARBA00023015"/>
    </source>
</evidence>
<protein>
    <submittedName>
        <fullName evidence="5">AraC family transcriptional regulator</fullName>
    </submittedName>
</protein>
<dbReference type="Gene3D" id="1.10.10.60">
    <property type="entry name" value="Homeodomain-like"/>
    <property type="match status" value="2"/>
</dbReference>
<name>A0A6L5YF46_9FIRM</name>
<dbReference type="AlphaFoldDB" id="A0A6L5YF46"/>
<sequence>MQEENTLSFFYQNRKEQLYLYLSNNNPYAVHLHRQLELIYVLSGSTTVTVEQQEFPLTPGQGVLVFPNQMHGLKHVEPGQNLLCIFEPDFCHSFRHFFQNKKPSRNDFAVSTLSEHSHIALQGLEALASTMEKDRPTPSDVQIYAEGYLTLLLADLLPSLPLQTRKSTEDLELEQRLLLYLDANYTKELSLDSLSKEFGVSRFVLSRIFTEKFHTTFPDYVNSRRLDYARDLLLSTELSVTQIALDAGFGSSRTFFRAFQDTFHTTPGAYRRQTESTHNSSSPARI</sequence>
<dbReference type="PANTHER" id="PTHR43280">
    <property type="entry name" value="ARAC-FAMILY TRANSCRIPTIONAL REGULATOR"/>
    <property type="match status" value="1"/>
</dbReference>
<dbReference type="Gene3D" id="2.60.120.10">
    <property type="entry name" value="Jelly Rolls"/>
    <property type="match status" value="1"/>
</dbReference>
<dbReference type="InterPro" id="IPR013096">
    <property type="entry name" value="Cupin_2"/>
</dbReference>
<dbReference type="InterPro" id="IPR014710">
    <property type="entry name" value="RmlC-like_jellyroll"/>
</dbReference>
<comment type="caution">
    <text evidence="5">The sequence shown here is derived from an EMBL/GenBank/DDBJ whole genome shotgun (WGS) entry which is preliminary data.</text>
</comment>
<dbReference type="PANTHER" id="PTHR43280:SF2">
    <property type="entry name" value="HTH-TYPE TRANSCRIPTIONAL REGULATOR EXSA"/>
    <property type="match status" value="1"/>
</dbReference>
<evidence type="ECO:0000313" key="5">
    <source>
        <dbReference type="EMBL" id="MST56911.1"/>
    </source>
</evidence>
<dbReference type="SMART" id="SM00342">
    <property type="entry name" value="HTH_ARAC"/>
    <property type="match status" value="1"/>
</dbReference>
<dbReference type="PROSITE" id="PS01124">
    <property type="entry name" value="HTH_ARAC_FAMILY_2"/>
    <property type="match status" value="1"/>
</dbReference>
<dbReference type="GO" id="GO:0003700">
    <property type="term" value="F:DNA-binding transcription factor activity"/>
    <property type="evidence" value="ECO:0007669"/>
    <property type="project" value="InterPro"/>
</dbReference>
<dbReference type="SUPFAM" id="SSF46689">
    <property type="entry name" value="Homeodomain-like"/>
    <property type="match status" value="2"/>
</dbReference>
<dbReference type="Proteomes" id="UP000476055">
    <property type="component" value="Unassembled WGS sequence"/>
</dbReference>
<evidence type="ECO:0000313" key="6">
    <source>
        <dbReference type="Proteomes" id="UP000476055"/>
    </source>
</evidence>
<dbReference type="Pfam" id="PF07883">
    <property type="entry name" value="Cupin_2"/>
    <property type="match status" value="1"/>
</dbReference>
<gene>
    <name evidence="5" type="ORF">FYJ59_01380</name>
</gene>
<dbReference type="EMBL" id="VUMU01000001">
    <property type="protein sequence ID" value="MST56911.1"/>
    <property type="molecule type" value="Genomic_DNA"/>
</dbReference>
<evidence type="ECO:0000256" key="3">
    <source>
        <dbReference type="ARBA" id="ARBA00023163"/>
    </source>
</evidence>
<reference evidence="5 6" key="1">
    <citation type="submission" date="2019-08" db="EMBL/GenBank/DDBJ databases">
        <title>In-depth cultivation of the pig gut microbiome towards novel bacterial diversity and tailored functional studies.</title>
        <authorList>
            <person name="Wylensek D."/>
            <person name="Hitch T.C.A."/>
            <person name="Clavel T."/>
        </authorList>
    </citation>
    <scope>NUCLEOTIDE SEQUENCE [LARGE SCALE GENOMIC DNA]</scope>
    <source>
        <strain evidence="5 6">WCA3-601-WT-6H</strain>
    </source>
</reference>
<dbReference type="InterPro" id="IPR018060">
    <property type="entry name" value="HTH_AraC"/>
</dbReference>
<keyword evidence="2" id="KW-0238">DNA-binding</keyword>
<evidence type="ECO:0000259" key="4">
    <source>
        <dbReference type="PROSITE" id="PS01124"/>
    </source>
</evidence>
<feature type="domain" description="HTH araC/xylS-type" evidence="4">
    <location>
        <begin position="175"/>
        <end position="273"/>
    </location>
</feature>
<dbReference type="SUPFAM" id="SSF51215">
    <property type="entry name" value="Regulatory protein AraC"/>
    <property type="match status" value="1"/>
</dbReference>
<keyword evidence="3" id="KW-0804">Transcription</keyword>